<feature type="region of interest" description="Disordered" evidence="1">
    <location>
        <begin position="1"/>
        <end position="69"/>
    </location>
</feature>
<gene>
    <name evidence="2" type="ORF">GCM10009717_13930</name>
</gene>
<organism evidence="2 3">
    <name type="scientific">Agromyces allii</name>
    <dbReference type="NCBI Taxonomy" id="393607"/>
    <lineage>
        <taxon>Bacteria</taxon>
        <taxon>Bacillati</taxon>
        <taxon>Actinomycetota</taxon>
        <taxon>Actinomycetes</taxon>
        <taxon>Micrococcales</taxon>
        <taxon>Microbacteriaceae</taxon>
        <taxon>Agromyces</taxon>
    </lineage>
</organism>
<comment type="caution">
    <text evidence="2">The sequence shown here is derived from an EMBL/GenBank/DDBJ whole genome shotgun (WGS) entry which is preliminary data.</text>
</comment>
<name>A0ABN2QB74_9MICO</name>
<reference evidence="2 3" key="1">
    <citation type="journal article" date="2019" name="Int. J. Syst. Evol. Microbiol.">
        <title>The Global Catalogue of Microorganisms (GCM) 10K type strain sequencing project: providing services to taxonomists for standard genome sequencing and annotation.</title>
        <authorList>
            <consortium name="The Broad Institute Genomics Platform"/>
            <consortium name="The Broad Institute Genome Sequencing Center for Infectious Disease"/>
            <person name="Wu L."/>
            <person name="Ma J."/>
        </authorList>
    </citation>
    <scope>NUCLEOTIDE SEQUENCE [LARGE SCALE GENOMIC DNA]</scope>
    <source>
        <strain evidence="2 3">JCM 13584</strain>
    </source>
</reference>
<evidence type="ECO:0000313" key="2">
    <source>
        <dbReference type="EMBL" id="GAA1948833.1"/>
    </source>
</evidence>
<sequence length="84" mass="9269">MSRDRTVEAALHEATHRIPGVPEHHEAPTGHQRASRHGESFQARTQRHGGDGSPRGSAPAHGRPPRVLVSWQNRIARLFTRAGD</sequence>
<dbReference type="EMBL" id="BAAAMK010000002">
    <property type="protein sequence ID" value="GAA1948833.1"/>
    <property type="molecule type" value="Genomic_DNA"/>
</dbReference>
<protein>
    <submittedName>
        <fullName evidence="2">Uncharacterized protein</fullName>
    </submittedName>
</protein>
<evidence type="ECO:0000313" key="3">
    <source>
        <dbReference type="Proteomes" id="UP001499954"/>
    </source>
</evidence>
<evidence type="ECO:0000256" key="1">
    <source>
        <dbReference type="SAM" id="MobiDB-lite"/>
    </source>
</evidence>
<feature type="compositionally biased region" description="Basic and acidic residues" evidence="1">
    <location>
        <begin position="1"/>
        <end position="28"/>
    </location>
</feature>
<accession>A0ABN2QB74</accession>
<proteinExistence type="predicted"/>
<keyword evidence="3" id="KW-1185">Reference proteome</keyword>
<dbReference type="Proteomes" id="UP001499954">
    <property type="component" value="Unassembled WGS sequence"/>
</dbReference>
<dbReference type="RefSeq" id="WP_157413269.1">
    <property type="nucleotide sequence ID" value="NZ_BAAAMK010000002.1"/>
</dbReference>